<evidence type="ECO:0000256" key="3">
    <source>
        <dbReference type="ARBA" id="ARBA00022989"/>
    </source>
</evidence>
<dbReference type="InterPro" id="IPR006603">
    <property type="entry name" value="PQ-loop_rpt"/>
</dbReference>
<dbReference type="AlphaFoldDB" id="A0A090RVL2"/>
<dbReference type="Pfam" id="PF04193">
    <property type="entry name" value="PQ-loop"/>
    <property type="match status" value="1"/>
</dbReference>
<gene>
    <name evidence="6" type="ORF">JCM19235_2021</name>
</gene>
<comment type="caution">
    <text evidence="6">The sequence shown here is derived from an EMBL/GenBank/DDBJ whole genome shotgun (WGS) entry which is preliminary data.</text>
</comment>
<evidence type="ECO:0000256" key="2">
    <source>
        <dbReference type="ARBA" id="ARBA00022692"/>
    </source>
</evidence>
<name>A0A090RVL2_9VIBR</name>
<feature type="transmembrane region" description="Helical" evidence="5">
    <location>
        <begin position="6"/>
        <end position="25"/>
    </location>
</feature>
<keyword evidence="3 5" id="KW-1133">Transmembrane helix</keyword>
<evidence type="ECO:0000256" key="4">
    <source>
        <dbReference type="ARBA" id="ARBA00023136"/>
    </source>
</evidence>
<evidence type="ECO:0008006" key="8">
    <source>
        <dbReference type="Google" id="ProtNLM"/>
    </source>
</evidence>
<proteinExistence type="predicted"/>
<dbReference type="InterPro" id="IPR047662">
    <property type="entry name" value="SemiSWEET"/>
</dbReference>
<accession>A0A090RVL2</accession>
<dbReference type="GO" id="GO:0051119">
    <property type="term" value="F:sugar transmembrane transporter activity"/>
    <property type="evidence" value="ECO:0007669"/>
    <property type="project" value="InterPro"/>
</dbReference>
<evidence type="ECO:0000256" key="5">
    <source>
        <dbReference type="SAM" id="Phobius"/>
    </source>
</evidence>
<keyword evidence="7" id="KW-1185">Reference proteome</keyword>
<dbReference type="OrthoDB" id="122062at2"/>
<feature type="transmembrane region" description="Helical" evidence="5">
    <location>
        <begin position="62"/>
        <end position="79"/>
    </location>
</feature>
<comment type="subcellular location">
    <subcellularLocation>
        <location evidence="1">Membrane</location>
        <topology evidence="1">Multi-pass membrane protein</topology>
    </subcellularLocation>
</comment>
<dbReference type="NCBIfam" id="NF037968">
    <property type="entry name" value="SemiSWEET_2"/>
    <property type="match status" value="1"/>
</dbReference>
<evidence type="ECO:0000313" key="6">
    <source>
        <dbReference type="EMBL" id="GAL18598.1"/>
    </source>
</evidence>
<keyword evidence="4 5" id="KW-0472">Membrane</keyword>
<dbReference type="Proteomes" id="UP000029228">
    <property type="component" value="Unassembled WGS sequence"/>
</dbReference>
<organism evidence="6 7">
    <name type="scientific">Vibrio maritimus</name>
    <dbReference type="NCBI Taxonomy" id="990268"/>
    <lineage>
        <taxon>Bacteria</taxon>
        <taxon>Pseudomonadati</taxon>
        <taxon>Pseudomonadota</taxon>
        <taxon>Gammaproteobacteria</taxon>
        <taxon>Vibrionales</taxon>
        <taxon>Vibrionaceae</taxon>
        <taxon>Vibrio</taxon>
    </lineage>
</organism>
<reference evidence="6 7" key="1">
    <citation type="submission" date="2014-09" db="EMBL/GenBank/DDBJ databases">
        <title>Vibrio maritimus JCM 19235. (C45) whole genome shotgun sequence.</title>
        <authorList>
            <person name="Sawabe T."/>
            <person name="Meirelles P."/>
            <person name="Nakanishi M."/>
            <person name="Sayaka M."/>
            <person name="Hattori M."/>
            <person name="Ohkuma M."/>
        </authorList>
    </citation>
    <scope>NUCLEOTIDE SEQUENCE [LARGE SCALE GENOMIC DNA]</scope>
    <source>
        <strain evidence="7">JCM19235</strain>
    </source>
</reference>
<protein>
    <recommendedName>
        <fullName evidence="8">Glutathione synthetase</fullName>
    </recommendedName>
</protein>
<sequence length="100" mass="10800">MLSITTLGYIAALCTTCSFVPQVLHILKTRDTQSISLAMYSIFVTGVALWLIYGLLVIDLPIIIANAITLILASIILILKVKDVATSKQNCLPKPALDKA</sequence>
<dbReference type="EMBL" id="BBMR01000003">
    <property type="protein sequence ID" value="GAL18598.1"/>
    <property type="molecule type" value="Genomic_DNA"/>
</dbReference>
<dbReference type="Gene3D" id="1.20.1280.290">
    <property type="match status" value="1"/>
</dbReference>
<evidence type="ECO:0000256" key="1">
    <source>
        <dbReference type="ARBA" id="ARBA00004141"/>
    </source>
</evidence>
<dbReference type="STRING" id="990268.JCM19235_2021"/>
<keyword evidence="2 5" id="KW-0812">Transmembrane</keyword>
<dbReference type="GO" id="GO:0016020">
    <property type="term" value="C:membrane"/>
    <property type="evidence" value="ECO:0007669"/>
    <property type="project" value="UniProtKB-SubCell"/>
</dbReference>
<feature type="transmembrane region" description="Helical" evidence="5">
    <location>
        <begin position="37"/>
        <end position="56"/>
    </location>
</feature>
<evidence type="ECO:0000313" key="7">
    <source>
        <dbReference type="Proteomes" id="UP000029228"/>
    </source>
</evidence>